<dbReference type="AlphaFoldDB" id="A0A7N2M894"/>
<reference evidence="2 3" key="1">
    <citation type="journal article" date="2016" name="G3 (Bethesda)">
        <title>First Draft Assembly and Annotation of the Genome of a California Endemic Oak Quercus lobata Nee (Fagaceae).</title>
        <authorList>
            <person name="Sork V.L."/>
            <person name="Fitz-Gibbon S.T."/>
            <person name="Puiu D."/>
            <person name="Crepeau M."/>
            <person name="Gugger P.F."/>
            <person name="Sherman R."/>
            <person name="Stevens K."/>
            <person name="Langley C.H."/>
            <person name="Pellegrini M."/>
            <person name="Salzberg S.L."/>
        </authorList>
    </citation>
    <scope>NUCLEOTIDE SEQUENCE [LARGE SCALE GENOMIC DNA]</scope>
    <source>
        <strain evidence="2 3">cv. SW786</strain>
    </source>
</reference>
<organism evidence="2 3">
    <name type="scientific">Quercus lobata</name>
    <name type="common">Valley oak</name>
    <dbReference type="NCBI Taxonomy" id="97700"/>
    <lineage>
        <taxon>Eukaryota</taxon>
        <taxon>Viridiplantae</taxon>
        <taxon>Streptophyta</taxon>
        <taxon>Embryophyta</taxon>
        <taxon>Tracheophyta</taxon>
        <taxon>Spermatophyta</taxon>
        <taxon>Magnoliopsida</taxon>
        <taxon>eudicotyledons</taxon>
        <taxon>Gunneridae</taxon>
        <taxon>Pentapetalae</taxon>
        <taxon>rosids</taxon>
        <taxon>fabids</taxon>
        <taxon>Fagales</taxon>
        <taxon>Fagaceae</taxon>
        <taxon>Quercus</taxon>
    </lineage>
</organism>
<proteinExistence type="predicted"/>
<dbReference type="EnsemblPlants" id="QL08p009286:mrna">
    <property type="protein sequence ID" value="QL08p009286:mrna"/>
    <property type="gene ID" value="QL08p009286"/>
</dbReference>
<dbReference type="Pfam" id="PF10536">
    <property type="entry name" value="PMD"/>
    <property type="match status" value="1"/>
</dbReference>
<dbReference type="InterPro" id="IPR019557">
    <property type="entry name" value="AminoTfrase-like_pln_mobile"/>
</dbReference>
<dbReference type="OMA" id="HCEMTIT"/>
<evidence type="ECO:0000313" key="2">
    <source>
        <dbReference type="EnsemblPlants" id="QL08p009286:mrna"/>
    </source>
</evidence>
<keyword evidence="3" id="KW-1185">Reference proteome</keyword>
<dbReference type="EMBL" id="LRBV02000008">
    <property type="status" value="NOT_ANNOTATED_CDS"/>
    <property type="molecule type" value="Genomic_DNA"/>
</dbReference>
<evidence type="ECO:0000313" key="3">
    <source>
        <dbReference type="Proteomes" id="UP000594261"/>
    </source>
</evidence>
<dbReference type="PANTHER" id="PTHR46033:SF8">
    <property type="entry name" value="PROTEIN MAINTENANCE OF MERISTEMS-LIKE"/>
    <property type="match status" value="1"/>
</dbReference>
<dbReference type="Gramene" id="QL08p009286:mrna">
    <property type="protein sequence ID" value="QL08p009286:mrna"/>
    <property type="gene ID" value="QL08p009286"/>
</dbReference>
<reference evidence="2" key="2">
    <citation type="submission" date="2021-01" db="UniProtKB">
        <authorList>
            <consortium name="EnsemblPlants"/>
        </authorList>
    </citation>
    <scope>IDENTIFICATION</scope>
</reference>
<evidence type="ECO:0000259" key="1">
    <source>
        <dbReference type="Pfam" id="PF10536"/>
    </source>
</evidence>
<feature type="domain" description="Aminotransferase-like plant mobile" evidence="1">
    <location>
        <begin position="67"/>
        <end position="118"/>
    </location>
</feature>
<sequence>MTINLGPIDGSVLKEQANHRSELPWNLRSQDLPGTLHCQSHHKELTCQDPMVDDRVIAIVRLLDLEGLYMVPSIELDHALITAFVERWCPETHTFYLPHCEMTITLQNVKIIMGMPIEVKVKAERGDRYSW</sequence>
<dbReference type="GO" id="GO:0010073">
    <property type="term" value="P:meristem maintenance"/>
    <property type="evidence" value="ECO:0007669"/>
    <property type="project" value="InterPro"/>
</dbReference>
<dbReference type="PANTHER" id="PTHR46033">
    <property type="entry name" value="PROTEIN MAIN-LIKE 2"/>
    <property type="match status" value="1"/>
</dbReference>
<accession>A0A7N2M894</accession>
<dbReference type="InParanoid" id="A0A7N2M894"/>
<dbReference type="InterPro" id="IPR044824">
    <property type="entry name" value="MAIN-like"/>
</dbReference>
<dbReference type="Proteomes" id="UP000594261">
    <property type="component" value="Chromosome 8"/>
</dbReference>
<name>A0A7N2M894_QUELO</name>
<protein>
    <recommendedName>
        <fullName evidence="1">Aminotransferase-like plant mobile domain-containing protein</fullName>
    </recommendedName>
</protein>